<dbReference type="PANTHER" id="PTHR21256">
    <property type="entry name" value="HISTIDINOL DEHYDROGENASE HDH"/>
    <property type="match status" value="1"/>
</dbReference>
<evidence type="ECO:0000256" key="1">
    <source>
        <dbReference type="ARBA" id="ARBA00001947"/>
    </source>
</evidence>
<dbReference type="Pfam" id="PF00815">
    <property type="entry name" value="Histidinol_dh"/>
    <property type="match status" value="1"/>
</dbReference>
<gene>
    <name evidence="11" type="ORF">BXT84_04375</name>
</gene>
<evidence type="ECO:0000256" key="6">
    <source>
        <dbReference type="ARBA" id="ARBA00022833"/>
    </source>
</evidence>
<protein>
    <recommendedName>
        <fullName evidence="4">histidinol dehydrogenase</fullName>
        <ecNumber evidence="4">1.1.1.23</ecNumber>
    </recommendedName>
</protein>
<dbReference type="Proteomes" id="UP000325292">
    <property type="component" value="Chromosome"/>
</dbReference>
<name>A0ABM6RPN1_9FIRM</name>
<comment type="similarity">
    <text evidence="3 9 10">Belongs to the histidinol dehydrogenase family.</text>
</comment>
<reference evidence="11 12" key="1">
    <citation type="journal article" date="2019" name="Sci. Rep.">
        <title>Sulfobacillus thermotolerans: new insights into resistance and metabolic capacities of acidophilic chemolithotrophs.</title>
        <authorList>
            <person name="Panyushkina A.E."/>
            <person name="Babenko V.V."/>
            <person name="Nikitina A.S."/>
            <person name="Selezneva O.V."/>
            <person name="Tsaplina I.A."/>
            <person name="Letarova M.A."/>
            <person name="Kostryukova E.S."/>
            <person name="Letarov A.V."/>
        </authorList>
    </citation>
    <scope>NUCLEOTIDE SEQUENCE [LARGE SCALE GENOMIC DNA]</scope>
    <source>
        <strain evidence="11 12">Kr1</strain>
    </source>
</reference>
<evidence type="ECO:0000256" key="9">
    <source>
        <dbReference type="PIRNR" id="PIRNR000099"/>
    </source>
</evidence>
<evidence type="ECO:0000256" key="5">
    <source>
        <dbReference type="ARBA" id="ARBA00022723"/>
    </source>
</evidence>
<accession>A0ABM6RPN1</accession>
<dbReference type="InterPro" id="IPR012131">
    <property type="entry name" value="Hstdl_DH"/>
</dbReference>
<dbReference type="PANTHER" id="PTHR21256:SF2">
    <property type="entry name" value="HISTIDINE BIOSYNTHESIS TRIFUNCTIONAL PROTEIN"/>
    <property type="match status" value="1"/>
</dbReference>
<dbReference type="CDD" id="cd06572">
    <property type="entry name" value="Histidinol_dh"/>
    <property type="match status" value="1"/>
</dbReference>
<evidence type="ECO:0000256" key="10">
    <source>
        <dbReference type="RuleBase" id="RU004175"/>
    </source>
</evidence>
<sequence>MDTVSATVRQILDDIRDNGISKALEYTARFDGIELAPDAVIWDITTLPPAAIDPLQKDAMDFAITQIRAFHEATKPHDIQVEQAPGLILTERMVPLERVGIYVPNGQYPLISSLFMTAIPAQVAGVQDIVVAIAPKAQDPDPVWIYALQALGIRTVVRLGGAQAIAALGYGLAGLLDPVDLIAGPGNQYVAEAKQELFRRKVTGIDVIAGPSEVLIIASPGAPPEVVAMDLLAQAEHARDAHAYMVSWDAPLMAEVQRVVTTATMHRNAPLGPIDWITVSSPWEAVAFANRTAPEHLGLIGKEAEALAPQIRTAGALFVGWLAGQALGDYVAGPSHVLPTAGTGRFLPGLSTRTFTRRMSIIKAQETMPDAYLSYGQVLAAMEGLQFHEQSLQTRHALRSQSKDVPL</sequence>
<dbReference type="Gene3D" id="1.20.5.1300">
    <property type="match status" value="1"/>
</dbReference>
<comment type="catalytic activity">
    <reaction evidence="8">
        <text>L-histidinol + 2 NAD(+) + H2O = L-histidine + 2 NADH + 3 H(+)</text>
        <dbReference type="Rhea" id="RHEA:20641"/>
        <dbReference type="ChEBI" id="CHEBI:15377"/>
        <dbReference type="ChEBI" id="CHEBI:15378"/>
        <dbReference type="ChEBI" id="CHEBI:57540"/>
        <dbReference type="ChEBI" id="CHEBI:57595"/>
        <dbReference type="ChEBI" id="CHEBI:57699"/>
        <dbReference type="ChEBI" id="CHEBI:57945"/>
        <dbReference type="EC" id="1.1.1.23"/>
    </reaction>
</comment>
<dbReference type="InterPro" id="IPR001692">
    <property type="entry name" value="Histidinol_DH_CS"/>
</dbReference>
<keyword evidence="5" id="KW-0479">Metal-binding</keyword>
<keyword evidence="12" id="KW-1185">Reference proteome</keyword>
<dbReference type="Gene3D" id="3.40.50.1980">
    <property type="entry name" value="Nitrogenase molybdenum iron protein domain"/>
    <property type="match status" value="2"/>
</dbReference>
<keyword evidence="6" id="KW-0862">Zinc</keyword>
<organism evidence="11 12">
    <name type="scientific">Sulfobacillus thermotolerans</name>
    <dbReference type="NCBI Taxonomy" id="338644"/>
    <lineage>
        <taxon>Bacteria</taxon>
        <taxon>Bacillati</taxon>
        <taxon>Bacillota</taxon>
        <taxon>Clostridia</taxon>
        <taxon>Eubacteriales</taxon>
        <taxon>Clostridiales Family XVII. Incertae Sedis</taxon>
        <taxon>Sulfobacillus</taxon>
    </lineage>
</organism>
<evidence type="ECO:0000256" key="4">
    <source>
        <dbReference type="ARBA" id="ARBA00012965"/>
    </source>
</evidence>
<dbReference type="NCBIfam" id="TIGR00069">
    <property type="entry name" value="hisD"/>
    <property type="match status" value="1"/>
</dbReference>
<dbReference type="EMBL" id="CP019454">
    <property type="protein sequence ID" value="AUW93283.1"/>
    <property type="molecule type" value="Genomic_DNA"/>
</dbReference>
<proteinExistence type="inferred from homology"/>
<evidence type="ECO:0000256" key="8">
    <source>
        <dbReference type="ARBA" id="ARBA00049489"/>
    </source>
</evidence>
<dbReference type="PIRSF" id="PIRSF000099">
    <property type="entry name" value="Histidinol_dh"/>
    <property type="match status" value="1"/>
</dbReference>
<comment type="cofactor">
    <cofactor evidence="1">
        <name>Zn(2+)</name>
        <dbReference type="ChEBI" id="CHEBI:29105"/>
    </cofactor>
</comment>
<comment type="function">
    <text evidence="2">Catalyzes the sequential NAD-dependent oxidations of L-histidinol to L-histidinaldehyde and then to L-histidine.</text>
</comment>
<evidence type="ECO:0000313" key="11">
    <source>
        <dbReference type="EMBL" id="AUW93283.1"/>
    </source>
</evidence>
<dbReference type="PRINTS" id="PR00083">
    <property type="entry name" value="HOLDHDRGNASE"/>
</dbReference>
<evidence type="ECO:0000256" key="7">
    <source>
        <dbReference type="ARBA" id="ARBA00023002"/>
    </source>
</evidence>
<evidence type="ECO:0000313" key="12">
    <source>
        <dbReference type="Proteomes" id="UP000325292"/>
    </source>
</evidence>
<dbReference type="SUPFAM" id="SSF53720">
    <property type="entry name" value="ALDH-like"/>
    <property type="match status" value="1"/>
</dbReference>
<dbReference type="EC" id="1.1.1.23" evidence="4"/>
<dbReference type="PROSITE" id="PS00611">
    <property type="entry name" value="HISOL_DEHYDROGENASE"/>
    <property type="match status" value="1"/>
</dbReference>
<evidence type="ECO:0000256" key="2">
    <source>
        <dbReference type="ARBA" id="ARBA00003850"/>
    </source>
</evidence>
<dbReference type="InterPro" id="IPR016161">
    <property type="entry name" value="Ald_DH/histidinol_DH"/>
</dbReference>
<dbReference type="InterPro" id="IPR022695">
    <property type="entry name" value="Histidinol_DH_monofunct"/>
</dbReference>
<keyword evidence="7 9" id="KW-0560">Oxidoreductase</keyword>
<evidence type="ECO:0000256" key="3">
    <source>
        <dbReference type="ARBA" id="ARBA00010178"/>
    </source>
</evidence>